<proteinExistence type="predicted"/>
<dbReference type="AlphaFoldDB" id="A0A857DE81"/>
<feature type="coiled-coil region" evidence="1">
    <location>
        <begin position="3"/>
        <end position="64"/>
    </location>
</feature>
<organism evidence="2 3">
    <name type="scientific">Dehalobacter restrictus</name>
    <dbReference type="NCBI Taxonomy" id="55583"/>
    <lineage>
        <taxon>Bacteria</taxon>
        <taxon>Bacillati</taxon>
        <taxon>Bacillota</taxon>
        <taxon>Clostridia</taxon>
        <taxon>Eubacteriales</taxon>
        <taxon>Desulfitobacteriaceae</taxon>
        <taxon>Dehalobacter</taxon>
    </lineage>
</organism>
<dbReference type="EMBL" id="CP046996">
    <property type="protein sequence ID" value="QGZ99559.1"/>
    <property type="molecule type" value="Genomic_DNA"/>
</dbReference>
<evidence type="ECO:0000256" key="1">
    <source>
        <dbReference type="SAM" id="Coils"/>
    </source>
</evidence>
<name>A0A857DE81_9FIRM</name>
<keyword evidence="1" id="KW-0175">Coiled coil</keyword>
<reference evidence="2 3" key="1">
    <citation type="submission" date="2019-12" db="EMBL/GenBank/DDBJ databases">
        <title>Sequence classification of anaerobic respiratory reductive dehalogenases: First we see many, then we see few.</title>
        <authorList>
            <person name="Molenda O."/>
            <person name="Puentes Jacome L.A."/>
            <person name="Cao X."/>
            <person name="Nesbo C.L."/>
            <person name="Tang S."/>
            <person name="Morson N."/>
            <person name="Patron J."/>
            <person name="Lomheim L."/>
            <person name="Wishart D.S."/>
            <person name="Edwards E.A."/>
        </authorList>
    </citation>
    <scope>NUCLEOTIDE SEQUENCE [LARGE SCALE GENOMIC DNA]</scope>
    <source>
        <strain evidence="2 3">12DCA</strain>
    </source>
</reference>
<evidence type="ECO:0000313" key="3">
    <source>
        <dbReference type="Proteomes" id="UP000430508"/>
    </source>
</evidence>
<dbReference type="RefSeq" id="WP_025205142.1">
    <property type="nucleotide sequence ID" value="NZ_CP046996.1"/>
</dbReference>
<dbReference type="Proteomes" id="UP000430508">
    <property type="component" value="Chromosome"/>
</dbReference>
<evidence type="ECO:0000313" key="2">
    <source>
        <dbReference type="EMBL" id="QGZ99559.1"/>
    </source>
</evidence>
<sequence length="65" mass="7882">MKKENLNEKLEKEKGKLHKLGEEAMKKGIPIREDEAFMKQNRKVDELVYKIQKEKEKLKKNQKER</sequence>
<protein>
    <submittedName>
        <fullName evidence="2">Uncharacterized protein</fullName>
    </submittedName>
</protein>
<accession>A0A857DE81</accession>
<gene>
    <name evidence="2" type="ORF">GQ588_02275</name>
</gene>